<proteinExistence type="predicted"/>
<sequence>MPSAKPMTSARLQALFINHLDAILLTFVIGALCLVLHEALNGQTLFLLIGMALVAWLAFAYNDLCDAPYDAQDPKKRRRNFFTRQGSLRYWYIAAPIALSVALLSFLQFGERGLVLIGVALIALWAYSAPPLRLKSRPFFDLITHALFVQTFPYFICLFLIGVTWQPIDYLLLSLFFLSSLSAQLEQQARDYKIDRRTDRNFTTQAGLRTTIRLLRLSTALVVVLGASGALLGIIPPILYPLGLVALPLIWHRFARRGTQPRSERLVWTMGILAAVYIGGVCAYWLIVNL</sequence>
<feature type="transmembrane region" description="Helical" evidence="5">
    <location>
        <begin position="46"/>
        <end position="69"/>
    </location>
</feature>
<evidence type="ECO:0000313" key="6">
    <source>
        <dbReference type="EMBL" id="PJF31497.1"/>
    </source>
</evidence>
<keyword evidence="4 5" id="KW-0472">Membrane</keyword>
<evidence type="ECO:0000256" key="1">
    <source>
        <dbReference type="ARBA" id="ARBA00004141"/>
    </source>
</evidence>
<feature type="transmembrane region" description="Helical" evidence="5">
    <location>
        <begin position="266"/>
        <end position="287"/>
    </location>
</feature>
<evidence type="ECO:0000256" key="3">
    <source>
        <dbReference type="ARBA" id="ARBA00022989"/>
    </source>
</evidence>
<feature type="transmembrane region" description="Helical" evidence="5">
    <location>
        <begin position="214"/>
        <end position="232"/>
    </location>
</feature>
<comment type="caution">
    <text evidence="6">The sequence shown here is derived from an EMBL/GenBank/DDBJ whole genome shotgun (WGS) entry which is preliminary data.</text>
</comment>
<name>A0A2M8P1S4_9CHLR</name>
<comment type="subcellular location">
    <subcellularLocation>
        <location evidence="1">Membrane</location>
        <topology evidence="1">Multi-pass membrane protein</topology>
    </subcellularLocation>
</comment>
<dbReference type="GO" id="GO:0016765">
    <property type="term" value="F:transferase activity, transferring alkyl or aryl (other than methyl) groups"/>
    <property type="evidence" value="ECO:0007669"/>
    <property type="project" value="InterPro"/>
</dbReference>
<evidence type="ECO:0000256" key="4">
    <source>
        <dbReference type="ARBA" id="ARBA00023136"/>
    </source>
</evidence>
<organism evidence="6 7">
    <name type="scientific">Candidatus Thermofonsia Clade 1 bacterium</name>
    <dbReference type="NCBI Taxonomy" id="2364210"/>
    <lineage>
        <taxon>Bacteria</taxon>
        <taxon>Bacillati</taxon>
        <taxon>Chloroflexota</taxon>
        <taxon>Candidatus Thermofontia</taxon>
        <taxon>Candidatus Thermofonsia Clade 1</taxon>
    </lineage>
</organism>
<keyword evidence="2 5" id="KW-0812">Transmembrane</keyword>
<evidence type="ECO:0000313" key="7">
    <source>
        <dbReference type="Proteomes" id="UP000228921"/>
    </source>
</evidence>
<feature type="transmembrane region" description="Helical" evidence="5">
    <location>
        <begin position="90"/>
        <end position="107"/>
    </location>
</feature>
<dbReference type="Gene3D" id="1.10.357.140">
    <property type="entry name" value="UbiA prenyltransferase"/>
    <property type="match status" value="1"/>
</dbReference>
<reference evidence="6 7" key="1">
    <citation type="submission" date="2017-11" db="EMBL/GenBank/DDBJ databases">
        <title>Evolution of Phototrophy in the Chloroflexi Phylum Driven by Horizontal Gene Transfer.</title>
        <authorList>
            <person name="Ward L.M."/>
            <person name="Hemp J."/>
            <person name="Shih P.M."/>
            <person name="Mcglynn S.E."/>
            <person name="Fischer W."/>
        </authorList>
    </citation>
    <scope>NUCLEOTIDE SEQUENCE [LARGE SCALE GENOMIC DNA]</scope>
    <source>
        <strain evidence="6">CP2_2F</strain>
    </source>
</reference>
<dbReference type="InterPro" id="IPR044878">
    <property type="entry name" value="UbiA_sf"/>
</dbReference>
<evidence type="ECO:0000256" key="2">
    <source>
        <dbReference type="ARBA" id="ARBA00022692"/>
    </source>
</evidence>
<evidence type="ECO:0000256" key="5">
    <source>
        <dbReference type="SAM" id="Phobius"/>
    </source>
</evidence>
<dbReference type="EMBL" id="PGTK01000003">
    <property type="protein sequence ID" value="PJF31497.1"/>
    <property type="molecule type" value="Genomic_DNA"/>
</dbReference>
<dbReference type="AlphaFoldDB" id="A0A2M8P1S4"/>
<dbReference type="Proteomes" id="UP000228921">
    <property type="component" value="Unassembled WGS sequence"/>
</dbReference>
<keyword evidence="3 5" id="KW-1133">Transmembrane helix</keyword>
<dbReference type="InterPro" id="IPR000537">
    <property type="entry name" value="UbiA_prenyltransferase"/>
</dbReference>
<evidence type="ECO:0008006" key="8">
    <source>
        <dbReference type="Google" id="ProtNLM"/>
    </source>
</evidence>
<gene>
    <name evidence="6" type="ORF">CUN51_03985</name>
</gene>
<feature type="transmembrane region" description="Helical" evidence="5">
    <location>
        <begin position="113"/>
        <end position="130"/>
    </location>
</feature>
<dbReference type="GO" id="GO:0016020">
    <property type="term" value="C:membrane"/>
    <property type="evidence" value="ECO:0007669"/>
    <property type="project" value="UniProtKB-SubCell"/>
</dbReference>
<protein>
    <recommendedName>
        <fullName evidence="8">Ubiquinone biosynthesis protein UbiA</fullName>
    </recommendedName>
</protein>
<dbReference type="Pfam" id="PF01040">
    <property type="entry name" value="UbiA"/>
    <property type="match status" value="1"/>
</dbReference>
<accession>A0A2M8P1S4</accession>
<feature type="transmembrane region" description="Helical" evidence="5">
    <location>
        <begin position="142"/>
        <end position="162"/>
    </location>
</feature>
<feature type="transmembrane region" description="Helical" evidence="5">
    <location>
        <begin position="20"/>
        <end position="40"/>
    </location>
</feature>